<reference evidence="7" key="1">
    <citation type="submission" date="2022-07" db="EMBL/GenBank/DDBJ databases">
        <title>Genome analysis of Parmales, a sister group of diatoms, reveals the evolutionary specialization of diatoms from phago-mixotrophs to photoautotrophs.</title>
        <authorList>
            <person name="Ban H."/>
            <person name="Sato S."/>
            <person name="Yoshikawa S."/>
            <person name="Kazumasa Y."/>
            <person name="Nakamura Y."/>
            <person name="Ichinomiya M."/>
            <person name="Saitoh K."/>
            <person name="Sato N."/>
            <person name="Blanc-Mathieu R."/>
            <person name="Endo H."/>
            <person name="Kuwata A."/>
            <person name="Ogata H."/>
        </authorList>
    </citation>
    <scope>NUCLEOTIDE SEQUENCE</scope>
</reference>
<evidence type="ECO:0000256" key="3">
    <source>
        <dbReference type="ARBA" id="ARBA00022833"/>
    </source>
</evidence>
<dbReference type="AlphaFoldDB" id="A0A9W7DSQ1"/>
<organism evidence="7 8">
    <name type="scientific">Triparma retinervis</name>
    <dbReference type="NCBI Taxonomy" id="2557542"/>
    <lineage>
        <taxon>Eukaryota</taxon>
        <taxon>Sar</taxon>
        <taxon>Stramenopiles</taxon>
        <taxon>Ochrophyta</taxon>
        <taxon>Bolidophyceae</taxon>
        <taxon>Parmales</taxon>
        <taxon>Triparmaceae</taxon>
        <taxon>Triparma</taxon>
    </lineage>
</organism>
<dbReference type="Proteomes" id="UP001165082">
    <property type="component" value="Unassembled WGS sequence"/>
</dbReference>
<dbReference type="GO" id="GO:0005829">
    <property type="term" value="C:cytosol"/>
    <property type="evidence" value="ECO:0007669"/>
    <property type="project" value="TreeGrafter"/>
</dbReference>
<dbReference type="SUPFAM" id="SSF90209">
    <property type="entry name" value="Ran binding protein zinc finger-like"/>
    <property type="match status" value="1"/>
</dbReference>
<evidence type="ECO:0000256" key="1">
    <source>
        <dbReference type="ARBA" id="ARBA00022723"/>
    </source>
</evidence>
<evidence type="ECO:0000256" key="4">
    <source>
        <dbReference type="ARBA" id="ARBA00023002"/>
    </source>
</evidence>
<evidence type="ECO:0000256" key="5">
    <source>
        <dbReference type="PROSITE-ProRule" id="PRU00322"/>
    </source>
</evidence>
<dbReference type="InterPro" id="IPR001876">
    <property type="entry name" value="Znf_RanBP2"/>
</dbReference>
<dbReference type="GO" id="GO:0008270">
    <property type="term" value="F:zinc ion binding"/>
    <property type="evidence" value="ECO:0007669"/>
    <property type="project" value="UniProtKB-KW"/>
</dbReference>
<feature type="domain" description="RanBP2-type" evidence="6">
    <location>
        <begin position="288"/>
        <end position="310"/>
    </location>
</feature>
<evidence type="ECO:0000256" key="2">
    <source>
        <dbReference type="ARBA" id="ARBA00022771"/>
    </source>
</evidence>
<comment type="caution">
    <text evidence="7">The sequence shown here is derived from an EMBL/GenBank/DDBJ whole genome shotgun (WGS) entry which is preliminary data.</text>
</comment>
<dbReference type="PROSITE" id="PS50199">
    <property type="entry name" value="ZF_RANBP2_2"/>
    <property type="match status" value="1"/>
</dbReference>
<keyword evidence="2 5" id="KW-0863">Zinc-finger</keyword>
<dbReference type="GO" id="GO:0016491">
    <property type="term" value="F:oxidoreductase activity"/>
    <property type="evidence" value="ECO:0007669"/>
    <property type="project" value="UniProtKB-KW"/>
</dbReference>
<dbReference type="InterPro" id="IPR036443">
    <property type="entry name" value="Znf_RanBP2_sf"/>
</dbReference>
<dbReference type="Gene3D" id="3.20.20.100">
    <property type="entry name" value="NADP-dependent oxidoreductase domain"/>
    <property type="match status" value="1"/>
</dbReference>
<dbReference type="Pfam" id="PF00248">
    <property type="entry name" value="Aldo_ket_red"/>
    <property type="match status" value="1"/>
</dbReference>
<name>A0A9W7DSQ1_9STRA</name>
<dbReference type="InterPro" id="IPR023210">
    <property type="entry name" value="NADP_OxRdtase_dom"/>
</dbReference>
<keyword evidence="8" id="KW-1185">Reference proteome</keyword>
<dbReference type="PANTHER" id="PTHR43364">
    <property type="entry name" value="NADH-SPECIFIC METHYLGLYOXAL REDUCTASE-RELATED"/>
    <property type="match status" value="1"/>
</dbReference>
<dbReference type="Gene3D" id="4.10.1060.10">
    <property type="entry name" value="Zinc finger, RanBP2-type"/>
    <property type="match status" value="1"/>
</dbReference>
<dbReference type="SUPFAM" id="SSF51430">
    <property type="entry name" value="NAD(P)-linked oxidoreductase"/>
    <property type="match status" value="1"/>
</dbReference>
<proteinExistence type="predicted"/>
<protein>
    <recommendedName>
        <fullName evidence="6">RanBP2-type domain-containing protein</fullName>
    </recommendedName>
</protein>
<dbReference type="InterPro" id="IPR036812">
    <property type="entry name" value="NAD(P)_OxRdtase_dom_sf"/>
</dbReference>
<evidence type="ECO:0000259" key="6">
    <source>
        <dbReference type="PROSITE" id="PS50199"/>
    </source>
</evidence>
<keyword evidence="3" id="KW-0862">Zinc</keyword>
<dbReference type="EMBL" id="BRXZ01003336">
    <property type="protein sequence ID" value="GMH52865.1"/>
    <property type="molecule type" value="Genomic_DNA"/>
</dbReference>
<accession>A0A9W7DSQ1</accession>
<dbReference type="OrthoDB" id="37537at2759"/>
<evidence type="ECO:0000313" key="8">
    <source>
        <dbReference type="Proteomes" id="UP001165082"/>
    </source>
</evidence>
<keyword evidence="1" id="KW-0479">Metal-binding</keyword>
<sequence>MSLIKYAISKGVGWIDTADSYGAGSDKGEEGYAETLIGEALLSVGLGGQDDQGSGGGSTNEGMARRTRIGTKAGMRLDSEDKWTARKLTKDNLKEVLEKQRERLGVKAIDLWSFHHMDTYTDAELDGLLRVLGSCQDSGLVLNVGLCNCTVSQVSLAMRYVQVAAVQNRWKGKRGMIHFCRENDIAFFPYGCLGGVRKRNGKEDSDIRQFPKICSQASLKGVSPEVLLLAYYRQKFPQTICLIVGCRSTSRIDDLMSVSEVLFTEMDILEIDSCGPQAANREGKGGRRNGDWECPQCRANNFKSRTECFKSNCYGKRGMGEFSE</sequence>
<dbReference type="PANTHER" id="PTHR43364:SF4">
    <property type="entry name" value="NAD(P)-LINKED OXIDOREDUCTASE SUPERFAMILY PROTEIN"/>
    <property type="match status" value="1"/>
</dbReference>
<evidence type="ECO:0000313" key="7">
    <source>
        <dbReference type="EMBL" id="GMH52865.1"/>
    </source>
</evidence>
<dbReference type="InterPro" id="IPR050523">
    <property type="entry name" value="AKR_Detox_Biosynth"/>
</dbReference>
<keyword evidence="4" id="KW-0560">Oxidoreductase</keyword>
<gene>
    <name evidence="7" type="ORF">TrRE_jg8474</name>
</gene>